<keyword evidence="4" id="KW-1185">Reference proteome</keyword>
<gene>
    <name evidence="3" type="ORF">LIER_17130</name>
</gene>
<feature type="region of interest" description="Disordered" evidence="1">
    <location>
        <begin position="47"/>
        <end position="67"/>
    </location>
</feature>
<feature type="transmembrane region" description="Helical" evidence="2">
    <location>
        <begin position="495"/>
        <end position="518"/>
    </location>
</feature>
<keyword evidence="2" id="KW-1133">Transmembrane helix</keyword>
<feature type="region of interest" description="Disordered" evidence="1">
    <location>
        <begin position="1"/>
        <end position="30"/>
    </location>
</feature>
<accession>A0AAV3Q978</accession>
<dbReference type="Proteomes" id="UP001454036">
    <property type="component" value="Unassembled WGS sequence"/>
</dbReference>
<proteinExistence type="predicted"/>
<dbReference type="AlphaFoldDB" id="A0AAV3Q978"/>
<feature type="compositionally biased region" description="Basic and acidic residues" evidence="1">
    <location>
        <begin position="1"/>
        <end position="16"/>
    </location>
</feature>
<name>A0AAV3Q978_LITER</name>
<organism evidence="3 4">
    <name type="scientific">Lithospermum erythrorhizon</name>
    <name type="common">Purple gromwell</name>
    <name type="synonym">Lithospermum officinale var. erythrorhizon</name>
    <dbReference type="NCBI Taxonomy" id="34254"/>
    <lineage>
        <taxon>Eukaryota</taxon>
        <taxon>Viridiplantae</taxon>
        <taxon>Streptophyta</taxon>
        <taxon>Embryophyta</taxon>
        <taxon>Tracheophyta</taxon>
        <taxon>Spermatophyta</taxon>
        <taxon>Magnoliopsida</taxon>
        <taxon>eudicotyledons</taxon>
        <taxon>Gunneridae</taxon>
        <taxon>Pentapetalae</taxon>
        <taxon>asterids</taxon>
        <taxon>lamiids</taxon>
        <taxon>Boraginales</taxon>
        <taxon>Boraginaceae</taxon>
        <taxon>Boraginoideae</taxon>
        <taxon>Lithospermeae</taxon>
        <taxon>Lithospermum</taxon>
    </lineage>
</organism>
<evidence type="ECO:0000313" key="4">
    <source>
        <dbReference type="Proteomes" id="UP001454036"/>
    </source>
</evidence>
<evidence type="ECO:0000313" key="3">
    <source>
        <dbReference type="EMBL" id="GAA0160612.1"/>
    </source>
</evidence>
<protein>
    <submittedName>
        <fullName evidence="3">Uncharacterized protein</fullName>
    </submittedName>
</protein>
<evidence type="ECO:0000256" key="1">
    <source>
        <dbReference type="SAM" id="MobiDB-lite"/>
    </source>
</evidence>
<dbReference type="PANTHER" id="PTHR31170">
    <property type="entry name" value="BNAC04G53230D PROTEIN"/>
    <property type="match status" value="1"/>
</dbReference>
<keyword evidence="2" id="KW-0472">Membrane</keyword>
<comment type="caution">
    <text evidence="3">The sequence shown here is derived from an EMBL/GenBank/DDBJ whole genome shotgun (WGS) entry which is preliminary data.</text>
</comment>
<dbReference type="EMBL" id="BAABME010003935">
    <property type="protein sequence ID" value="GAA0160612.1"/>
    <property type="molecule type" value="Genomic_DNA"/>
</dbReference>
<dbReference type="PANTHER" id="PTHR31170:SF25">
    <property type="entry name" value="BNAA09G04570D PROTEIN"/>
    <property type="match status" value="1"/>
</dbReference>
<dbReference type="InterPro" id="IPR004158">
    <property type="entry name" value="DUF247_pln"/>
</dbReference>
<keyword evidence="2" id="KW-0812">Transmembrane</keyword>
<dbReference type="Pfam" id="PF03140">
    <property type="entry name" value="DUF247"/>
    <property type="match status" value="1"/>
</dbReference>
<reference evidence="3 4" key="1">
    <citation type="submission" date="2024-01" db="EMBL/GenBank/DDBJ databases">
        <title>The complete chloroplast genome sequence of Lithospermum erythrorhizon: insights into the phylogenetic relationship among Boraginaceae species and the maternal lineages of purple gromwells.</title>
        <authorList>
            <person name="Okada T."/>
            <person name="Watanabe K."/>
        </authorList>
    </citation>
    <scope>NUCLEOTIDE SEQUENCE [LARGE SCALE GENOMIC DNA]</scope>
</reference>
<sequence length="521" mass="59532">METKNNKEIVSRDQTSRAEAGGQMVTKHSGIDPSKIFENMHVTLRPIDADGTDGVTAGHRTSGQGEPIRETPLVAAGLHQQNNQSAERPMIYPLMPKVPTYIQEKYNSEDYVPLVASFGPYYGAIHNNPANQRLMFVEKFKPKALEWFVRGTGSDENSWLEHVRGMVPDLRLSYPERDTYKYHNYDFALMMLQDACLAILIMGVTNQEYSDMELLYNHLGAATVVTVVRDSFLLQNQIPFVFIRALLHNKFGVFKGEARWRKHIVATCHGSRLRTDIPIFWAEEAGDPDHFVEALKITHLAGWKRENKILGVVQNMPTSEVSREDRTEEERSVLFKDYYAMHSVTELKGKGIYVEPNQTNSFKNITFKSGWLNGTLQLPVDYVNYSTRAAYSNIIAYEMSPGNHSQDYTMTAYVHLMKSLLQTPMDVEELQANGTIVNMLGSDLEVIDLYRDIYTFGTNCSSRYGEICQKMVEHYNNKTKTWFAEFMYTYFRSPWTVIALVGSVLVVILTFIQTYYAAKPK</sequence>
<evidence type="ECO:0000256" key="2">
    <source>
        <dbReference type="SAM" id="Phobius"/>
    </source>
</evidence>